<dbReference type="OrthoDB" id="516113at2"/>
<organism evidence="1 2">
    <name type="scientific">Gloeothece verrucosa (strain PCC 7822)</name>
    <name type="common">Cyanothece sp. (strain PCC 7822)</name>
    <dbReference type="NCBI Taxonomy" id="497965"/>
    <lineage>
        <taxon>Bacteria</taxon>
        <taxon>Bacillati</taxon>
        <taxon>Cyanobacteriota</taxon>
        <taxon>Cyanophyceae</taxon>
        <taxon>Oscillatoriophycideae</taxon>
        <taxon>Chroococcales</taxon>
        <taxon>Aphanothecaceae</taxon>
        <taxon>Gloeothece</taxon>
        <taxon>Gloeothece verrucosa</taxon>
    </lineage>
</organism>
<name>E0UF94_GLOV7</name>
<dbReference type="KEGG" id="cyj:Cyan7822_3523"/>
<dbReference type="Proteomes" id="UP000008206">
    <property type="component" value="Chromosome"/>
</dbReference>
<sequence length="105" mass="12297">MNHDPNGDTQTDNKQLARITTEIRTLAQQCSGDLDALLSLLRTLEQLHREIREQFFEPSLPDTRKDLYHLLREIEETGGWPYIERMKLQILLKTLTPDSELPPER</sequence>
<proteinExistence type="predicted"/>
<dbReference type="RefSeq" id="WP_013323534.1">
    <property type="nucleotide sequence ID" value="NC_014501.1"/>
</dbReference>
<dbReference type="AlphaFoldDB" id="E0UF94"/>
<evidence type="ECO:0000313" key="2">
    <source>
        <dbReference type="Proteomes" id="UP000008206"/>
    </source>
</evidence>
<dbReference type="EMBL" id="CP002198">
    <property type="protein sequence ID" value="ADN15465.1"/>
    <property type="molecule type" value="Genomic_DNA"/>
</dbReference>
<accession>E0UF94</accession>
<evidence type="ECO:0000313" key="1">
    <source>
        <dbReference type="EMBL" id="ADN15465.1"/>
    </source>
</evidence>
<keyword evidence="2" id="KW-1185">Reference proteome</keyword>
<reference evidence="2" key="1">
    <citation type="journal article" date="2011" name="MBio">
        <title>Novel metabolic attributes of the genus Cyanothece, comprising a group of unicellular nitrogen-fixing Cyanobacteria.</title>
        <authorList>
            <person name="Bandyopadhyay A."/>
            <person name="Elvitigala T."/>
            <person name="Welsh E."/>
            <person name="Stockel J."/>
            <person name="Liberton M."/>
            <person name="Min H."/>
            <person name="Sherman L.A."/>
            <person name="Pakrasi H.B."/>
        </authorList>
    </citation>
    <scope>NUCLEOTIDE SEQUENCE [LARGE SCALE GENOMIC DNA]</scope>
    <source>
        <strain evidence="2">PCC 7822</strain>
    </source>
</reference>
<gene>
    <name evidence="1" type="ordered locus">Cyan7822_3523</name>
</gene>
<dbReference type="STRING" id="497965.Cyan7822_3523"/>
<dbReference type="HOGENOM" id="CLU_151356_1_0_3"/>
<dbReference type="eggNOG" id="ENOG50330B3">
    <property type="taxonomic scope" value="Bacteria"/>
</dbReference>
<protein>
    <submittedName>
        <fullName evidence="1">Uncharacterized protein</fullName>
    </submittedName>
</protein>